<name>A0A382AZR6_9ZZZZ</name>
<reference evidence="2" key="1">
    <citation type="submission" date="2018-05" db="EMBL/GenBank/DDBJ databases">
        <authorList>
            <person name="Lanie J.A."/>
            <person name="Ng W.-L."/>
            <person name="Kazmierczak K.M."/>
            <person name="Andrzejewski T.M."/>
            <person name="Davidsen T.M."/>
            <person name="Wayne K.J."/>
            <person name="Tettelin H."/>
            <person name="Glass J.I."/>
            <person name="Rusch D."/>
            <person name="Podicherti R."/>
            <person name="Tsui H.-C.T."/>
            <person name="Winkler M.E."/>
        </authorList>
    </citation>
    <scope>NUCLEOTIDE SEQUENCE</scope>
</reference>
<sequence length="503" mass="56515">MPAKSKAQQRFMGMVHAAQKGEKPASAKVAKVAKRMKKKDAEDYASTKHTGKPEKVKTEYKKFRGKMTYGSSKPKKGDYVKTITGKVGQVNKVKGKIAYVKLSSNSKSFWPSDINKLKPAGKEKGKTLWTEDRDYKDEYKKFQSSDKAKKYRAELNQYNRKKGTYGNGDGKDASHKGGKIAGFEKESTNRGRAEKSRLKKEEVSINVDKLLKNSKIKALMKRLHIKKSQSQDAALKILNYFANNPQALAAIKKVAFESINEGPWPVKGKLGGVSQEAKLLEKAFKSAGVKVYKVKEYGTRGSNYFVDVQAKGGKTTISIEVNQVSNVVFMHGQGRDVKIGELKENPRELIKVLKMLKKQPGFGQSKLAKKESISESKQAAMYVQTFDKLLKKQTKGKLPTVKDIERVLGLMKKRLKEDWWSEKSTYDQAQYIKDHPNSDKAKSSKKARKDTEANRKKLSKRGYGIDSATGKAVKKSKKKEDPKKQNKHRKAVSKGIFPGSPEY</sequence>
<proteinExistence type="predicted"/>
<evidence type="ECO:0000256" key="1">
    <source>
        <dbReference type="SAM" id="MobiDB-lite"/>
    </source>
</evidence>
<dbReference type="EMBL" id="UINC01027387">
    <property type="protein sequence ID" value="SVB06542.1"/>
    <property type="molecule type" value="Genomic_DNA"/>
</dbReference>
<feature type="region of interest" description="Disordered" evidence="1">
    <location>
        <begin position="15"/>
        <end position="55"/>
    </location>
</feature>
<feature type="compositionally biased region" description="Basic and acidic residues" evidence="1">
    <location>
        <begin position="432"/>
        <end position="442"/>
    </location>
</feature>
<evidence type="ECO:0000313" key="2">
    <source>
        <dbReference type="EMBL" id="SVB06542.1"/>
    </source>
</evidence>
<feature type="region of interest" description="Disordered" evidence="1">
    <location>
        <begin position="431"/>
        <end position="503"/>
    </location>
</feature>
<dbReference type="AlphaFoldDB" id="A0A382AZR6"/>
<gene>
    <name evidence="2" type="ORF">METZ01_LOCUS159396</name>
</gene>
<accession>A0A382AZR6</accession>
<feature type="compositionally biased region" description="Basic and acidic residues" evidence="1">
    <location>
        <begin position="39"/>
        <end position="55"/>
    </location>
</feature>
<feature type="non-terminal residue" evidence="2">
    <location>
        <position position="503"/>
    </location>
</feature>
<organism evidence="2">
    <name type="scientific">marine metagenome</name>
    <dbReference type="NCBI Taxonomy" id="408172"/>
    <lineage>
        <taxon>unclassified sequences</taxon>
        <taxon>metagenomes</taxon>
        <taxon>ecological metagenomes</taxon>
    </lineage>
</organism>
<feature type="region of interest" description="Disordered" evidence="1">
    <location>
        <begin position="160"/>
        <end position="179"/>
    </location>
</feature>
<protein>
    <submittedName>
        <fullName evidence="2">Uncharacterized protein</fullName>
    </submittedName>
</protein>